<organism evidence="2">
    <name type="scientific">marine sediment metagenome</name>
    <dbReference type="NCBI Taxonomy" id="412755"/>
    <lineage>
        <taxon>unclassified sequences</taxon>
        <taxon>metagenomes</taxon>
        <taxon>ecological metagenomes</taxon>
    </lineage>
</organism>
<feature type="region of interest" description="Disordered" evidence="1">
    <location>
        <begin position="1"/>
        <end position="31"/>
    </location>
</feature>
<dbReference type="EMBL" id="BARU01013849">
    <property type="protein sequence ID" value="GAH41544.1"/>
    <property type="molecule type" value="Genomic_DNA"/>
</dbReference>
<reference evidence="2" key="1">
    <citation type="journal article" date="2014" name="Front. Microbiol.">
        <title>High frequency of phylogenetically diverse reductive dehalogenase-homologous genes in deep subseafloor sedimentary metagenomes.</title>
        <authorList>
            <person name="Kawai M."/>
            <person name="Futagami T."/>
            <person name="Toyoda A."/>
            <person name="Takaki Y."/>
            <person name="Nishi S."/>
            <person name="Hori S."/>
            <person name="Arai W."/>
            <person name="Tsubouchi T."/>
            <person name="Morono Y."/>
            <person name="Uchiyama I."/>
            <person name="Ito T."/>
            <person name="Fujiyama A."/>
            <person name="Inagaki F."/>
            <person name="Takami H."/>
        </authorList>
    </citation>
    <scope>NUCLEOTIDE SEQUENCE</scope>
    <source>
        <strain evidence="2">Expedition CK06-06</strain>
    </source>
</reference>
<name>X1GIX1_9ZZZZ</name>
<sequence length="66" mass="6497">MPRGDGTGPRGQGPGTGRGLGQGRGRGRMGGKGLGPGGNCVCPSCGAEIPHQQGVPCYQMTCPKCG</sequence>
<accession>X1GIX1</accession>
<feature type="non-terminal residue" evidence="2">
    <location>
        <position position="66"/>
    </location>
</feature>
<evidence type="ECO:0000256" key="1">
    <source>
        <dbReference type="SAM" id="MobiDB-lite"/>
    </source>
</evidence>
<comment type="caution">
    <text evidence="2">The sequence shown here is derived from an EMBL/GenBank/DDBJ whole genome shotgun (WGS) entry which is preliminary data.</text>
</comment>
<gene>
    <name evidence="2" type="ORF">S03H2_24769</name>
</gene>
<proteinExistence type="predicted"/>
<evidence type="ECO:0000313" key="2">
    <source>
        <dbReference type="EMBL" id="GAH41544.1"/>
    </source>
</evidence>
<dbReference type="AlphaFoldDB" id="X1GIX1"/>
<protein>
    <submittedName>
        <fullName evidence="2">Uncharacterized protein</fullName>
    </submittedName>
</protein>